<keyword evidence="10" id="KW-1185">Reference proteome</keyword>
<evidence type="ECO:0000313" key="10">
    <source>
        <dbReference type="Proteomes" id="UP000574067"/>
    </source>
</evidence>
<organism evidence="9 10">
    <name type="scientific">Azohydromonas caseinilytica</name>
    <dbReference type="NCBI Taxonomy" id="2728836"/>
    <lineage>
        <taxon>Bacteria</taxon>
        <taxon>Pseudomonadati</taxon>
        <taxon>Pseudomonadota</taxon>
        <taxon>Betaproteobacteria</taxon>
        <taxon>Burkholderiales</taxon>
        <taxon>Sphaerotilaceae</taxon>
        <taxon>Azohydromonas</taxon>
    </lineage>
</organism>
<reference evidence="9 10" key="1">
    <citation type="submission" date="2020-04" db="EMBL/GenBank/DDBJ databases">
        <title>Azohydromonas sp. isolated from soil.</title>
        <authorList>
            <person name="Dahal R.H."/>
        </authorList>
    </citation>
    <scope>NUCLEOTIDE SEQUENCE [LARGE SCALE GENOMIC DNA]</scope>
    <source>
        <strain evidence="9 10">G-1-1-14</strain>
    </source>
</reference>
<keyword evidence="5 7" id="KW-1133">Transmembrane helix</keyword>
<dbReference type="RefSeq" id="WP_169158970.1">
    <property type="nucleotide sequence ID" value="NZ_JABBFW010000002.1"/>
</dbReference>
<protein>
    <submittedName>
        <fullName evidence="9">Heme biosynthesis protein HemY</fullName>
    </submittedName>
</protein>
<dbReference type="Pfam" id="PF07219">
    <property type="entry name" value="HemY_N"/>
    <property type="match status" value="1"/>
</dbReference>
<comment type="subcellular location">
    <subcellularLocation>
        <location evidence="2">Cell membrane</location>
    </subcellularLocation>
    <subcellularLocation>
        <location evidence="1">Membrane</location>
        <topology evidence="1">Multi-pass membrane protein</topology>
    </subcellularLocation>
</comment>
<sequence length="413" mass="45403">MRSVIWLVLLFVAAVVAAITLGANDGLVSLYWRGWRVDLSLNLFLLALLAGGAVLVSALQALRALTGLPQRAREWRALRRERAAQAALRLALAEFLAARYTRAQKAAQRALALREATPEGGEQELALLSHLLAAASAHRLQNRTERDEQLRQVLATRRGGVARPGDDAALLLAAEWALDDRDATQALSLLSELPPGTARRTQALRLRLQAQRLAQQPLQALPTARLLAKHQGFSALAAQGLLRSLAFQALEQAHDLDQLEQVWQSLDPSDRRDPFVAARAAQHAASLGAHGDARGWLRPLWERLDELSPEEREQIALALLQALPGIGADWLPRLESALQAYPQEPAVVVVAGAAFAERQLWGKARRPLEQSARDARLASMARRRAWRTLAQLAREEGDQDRAHECHEFAAALD</sequence>
<keyword evidence="3" id="KW-1003">Cell membrane</keyword>
<keyword evidence="4 7" id="KW-0812">Transmembrane</keyword>
<dbReference type="Proteomes" id="UP000574067">
    <property type="component" value="Unassembled WGS sequence"/>
</dbReference>
<evidence type="ECO:0000256" key="6">
    <source>
        <dbReference type="ARBA" id="ARBA00023136"/>
    </source>
</evidence>
<comment type="caution">
    <text evidence="9">The sequence shown here is derived from an EMBL/GenBank/DDBJ whole genome shotgun (WGS) entry which is preliminary data.</text>
</comment>
<dbReference type="InterPro" id="IPR005254">
    <property type="entry name" value="Heme_biosyn_assoc_TPR_pro"/>
</dbReference>
<evidence type="ECO:0000313" key="9">
    <source>
        <dbReference type="EMBL" id="NML14051.1"/>
    </source>
</evidence>
<proteinExistence type="predicted"/>
<evidence type="ECO:0000259" key="8">
    <source>
        <dbReference type="Pfam" id="PF07219"/>
    </source>
</evidence>
<name>A0A848F7L5_9BURK</name>
<dbReference type="GO" id="GO:0005886">
    <property type="term" value="C:plasma membrane"/>
    <property type="evidence" value="ECO:0007669"/>
    <property type="project" value="UniProtKB-SubCell"/>
</dbReference>
<evidence type="ECO:0000256" key="5">
    <source>
        <dbReference type="ARBA" id="ARBA00022989"/>
    </source>
</evidence>
<evidence type="ECO:0000256" key="3">
    <source>
        <dbReference type="ARBA" id="ARBA00022475"/>
    </source>
</evidence>
<evidence type="ECO:0000256" key="1">
    <source>
        <dbReference type="ARBA" id="ARBA00004141"/>
    </source>
</evidence>
<evidence type="ECO:0000256" key="7">
    <source>
        <dbReference type="SAM" id="Phobius"/>
    </source>
</evidence>
<dbReference type="EMBL" id="JABBFW010000002">
    <property type="protein sequence ID" value="NML14051.1"/>
    <property type="molecule type" value="Genomic_DNA"/>
</dbReference>
<keyword evidence="6 7" id="KW-0472">Membrane</keyword>
<dbReference type="GO" id="GO:0042168">
    <property type="term" value="P:heme metabolic process"/>
    <property type="evidence" value="ECO:0007669"/>
    <property type="project" value="InterPro"/>
</dbReference>
<dbReference type="NCBIfam" id="TIGR00540">
    <property type="entry name" value="TPR_hemY_coli"/>
    <property type="match status" value="1"/>
</dbReference>
<accession>A0A848F7L5</accession>
<gene>
    <name evidence="9" type="ORF">HHL10_03525</name>
</gene>
<evidence type="ECO:0000256" key="4">
    <source>
        <dbReference type="ARBA" id="ARBA00022692"/>
    </source>
</evidence>
<evidence type="ECO:0000256" key="2">
    <source>
        <dbReference type="ARBA" id="ARBA00004236"/>
    </source>
</evidence>
<feature type="domain" description="HemY N-terminal" evidence="8">
    <location>
        <begin position="26"/>
        <end position="139"/>
    </location>
</feature>
<feature type="transmembrane region" description="Helical" evidence="7">
    <location>
        <begin position="41"/>
        <end position="62"/>
    </location>
</feature>
<dbReference type="AlphaFoldDB" id="A0A848F7L5"/>
<dbReference type="InterPro" id="IPR010817">
    <property type="entry name" value="HemY_N"/>
</dbReference>